<dbReference type="Proteomes" id="UP000183924">
    <property type="component" value="Unassembled WGS sequence"/>
</dbReference>
<dbReference type="PROSITE" id="PS51257">
    <property type="entry name" value="PROKAR_LIPOPROTEIN"/>
    <property type="match status" value="1"/>
</dbReference>
<dbReference type="PANTHER" id="PTHR38098">
    <property type="entry name" value="LPS-ASSEMBLY LIPOPROTEIN LPTE"/>
    <property type="match status" value="1"/>
</dbReference>
<dbReference type="HAMAP" id="MF_01186">
    <property type="entry name" value="LPS_assembly_LptE"/>
    <property type="match status" value="1"/>
</dbReference>
<comment type="subcellular location">
    <subcellularLocation>
        <location evidence="6">Cell outer membrane</location>
        <topology evidence="6">Lipid-anchor</topology>
    </subcellularLocation>
</comment>
<keyword evidence="1 6" id="KW-0732">Signal</keyword>
<evidence type="ECO:0000256" key="3">
    <source>
        <dbReference type="ARBA" id="ARBA00023139"/>
    </source>
</evidence>
<evidence type="ECO:0000256" key="4">
    <source>
        <dbReference type="ARBA" id="ARBA00023237"/>
    </source>
</evidence>
<dbReference type="InterPro" id="IPR007485">
    <property type="entry name" value="LPS_assembly_LptE"/>
</dbReference>
<proteinExistence type="inferred from homology"/>
<dbReference type="AlphaFoldDB" id="A0A1J8NL43"/>
<dbReference type="Pfam" id="PF04390">
    <property type="entry name" value="LptE"/>
    <property type="match status" value="1"/>
</dbReference>
<evidence type="ECO:0000256" key="1">
    <source>
        <dbReference type="ARBA" id="ARBA00022729"/>
    </source>
</evidence>
<evidence type="ECO:0000313" key="7">
    <source>
        <dbReference type="EMBL" id="OIZ95626.1"/>
    </source>
</evidence>
<evidence type="ECO:0000256" key="5">
    <source>
        <dbReference type="ARBA" id="ARBA00023288"/>
    </source>
</evidence>
<evidence type="ECO:0000313" key="8">
    <source>
        <dbReference type="Proteomes" id="UP000183924"/>
    </source>
</evidence>
<dbReference type="GO" id="GO:0001530">
    <property type="term" value="F:lipopolysaccharide binding"/>
    <property type="evidence" value="ECO:0007669"/>
    <property type="project" value="TreeGrafter"/>
</dbReference>
<comment type="caution">
    <text evidence="7">The sequence shown here is derived from an EMBL/GenBank/DDBJ whole genome shotgun (WGS) entry which is preliminary data.</text>
</comment>
<evidence type="ECO:0000256" key="2">
    <source>
        <dbReference type="ARBA" id="ARBA00023136"/>
    </source>
</evidence>
<keyword evidence="8" id="KW-1185">Reference proteome</keyword>
<reference evidence="7 8" key="1">
    <citation type="submission" date="2016-03" db="EMBL/GenBank/DDBJ databases">
        <title>Comparative genomics of Rickettsiella.</title>
        <authorList>
            <person name="Chandler C."/>
            <person name="Wang Y."/>
        </authorList>
    </citation>
    <scope>NUCLEOTIDE SEQUENCE [LARGE SCALE GENOMIC DNA]</scope>
    <source>
        <strain evidence="7 8">RCFS May 2013</strain>
    </source>
</reference>
<evidence type="ECO:0000256" key="6">
    <source>
        <dbReference type="HAMAP-Rule" id="MF_01186"/>
    </source>
</evidence>
<dbReference type="RefSeq" id="WP_071662097.1">
    <property type="nucleotide sequence ID" value="NZ_LUKY01000030.1"/>
</dbReference>
<organism evidence="7 8">
    <name type="scientific">Candidatus Rickettsiella isopodorum</name>
    <dbReference type="NCBI Taxonomy" id="1225476"/>
    <lineage>
        <taxon>Bacteria</taxon>
        <taxon>Pseudomonadati</taxon>
        <taxon>Pseudomonadota</taxon>
        <taxon>Gammaproteobacteria</taxon>
        <taxon>Legionellales</taxon>
        <taxon>Coxiellaceae</taxon>
        <taxon>Rickettsiella</taxon>
    </lineage>
</organism>
<dbReference type="STRING" id="1225476.A1D18_01705"/>
<dbReference type="GO" id="GO:0015920">
    <property type="term" value="P:lipopolysaccharide transport"/>
    <property type="evidence" value="ECO:0007669"/>
    <property type="project" value="TreeGrafter"/>
</dbReference>
<comment type="function">
    <text evidence="6">Together with LptD, is involved in the assembly of lipopolysaccharide (LPS) at the surface of the outer membrane. Required for the proper assembly of LptD. Binds LPS and may serve as the LPS recognition site at the outer membrane.</text>
</comment>
<sequence length="176" mass="19780">MITRCYPFLFSLFLSFMLTACGFQLRGHEFSLPFRTLSLESNQPYSHFTKELQKALAAAGVNILLATPTSPRLQILAQNFTRTATSLGNAGQTTTYLLVYSILFQIIDCKGHVLLAPQQIRATRTFSITSNQLAGDLNTENDLLENMQQDVIQQLLIRLASPELHQQLRCNTCPQQ</sequence>
<dbReference type="GO" id="GO:0009279">
    <property type="term" value="C:cell outer membrane"/>
    <property type="evidence" value="ECO:0007669"/>
    <property type="project" value="UniProtKB-SubCell"/>
</dbReference>
<keyword evidence="5 6" id="KW-0449">Lipoprotein</keyword>
<keyword evidence="4 6" id="KW-0998">Cell outer membrane</keyword>
<accession>A0A1J8NL43</accession>
<gene>
    <name evidence="6" type="primary">lptE</name>
    <name evidence="7" type="ORF">A1D18_01705</name>
</gene>
<dbReference type="GO" id="GO:1990351">
    <property type="term" value="C:transporter complex"/>
    <property type="evidence" value="ECO:0007669"/>
    <property type="project" value="TreeGrafter"/>
</dbReference>
<dbReference type="Gene3D" id="3.30.160.150">
    <property type="entry name" value="Lipoprotein like domain"/>
    <property type="match status" value="1"/>
</dbReference>
<comment type="subunit">
    <text evidence="6">Component of the lipopolysaccharide transport and assembly complex. Interacts with LptD.</text>
</comment>
<dbReference type="PANTHER" id="PTHR38098:SF1">
    <property type="entry name" value="LPS-ASSEMBLY LIPOPROTEIN LPTE"/>
    <property type="match status" value="1"/>
</dbReference>
<protein>
    <recommendedName>
        <fullName evidence="6">LPS-assembly lipoprotein LptE</fullName>
    </recommendedName>
</protein>
<dbReference type="GO" id="GO:0043165">
    <property type="term" value="P:Gram-negative-bacterium-type cell outer membrane assembly"/>
    <property type="evidence" value="ECO:0007669"/>
    <property type="project" value="UniProtKB-UniRule"/>
</dbReference>
<dbReference type="OrthoDB" id="5660040at2"/>
<name>A0A1J8NL43_9COXI</name>
<keyword evidence="2 6" id="KW-0472">Membrane</keyword>
<dbReference type="EMBL" id="LUKY01000030">
    <property type="protein sequence ID" value="OIZ95626.1"/>
    <property type="molecule type" value="Genomic_DNA"/>
</dbReference>
<keyword evidence="3 6" id="KW-0564">Palmitate</keyword>
<comment type="similarity">
    <text evidence="6">Belongs to the LptE lipoprotein family.</text>
</comment>